<gene>
    <name evidence="2" type="ORF">GCM10009681_26220</name>
</gene>
<name>A0ABP4WJY4_9ACTN</name>
<evidence type="ECO:0000313" key="3">
    <source>
        <dbReference type="Proteomes" id="UP001500655"/>
    </source>
</evidence>
<dbReference type="EMBL" id="BAAALS010000011">
    <property type="protein sequence ID" value="GAA1753912.1"/>
    <property type="molecule type" value="Genomic_DNA"/>
</dbReference>
<sequence length="90" mass="9738">MVGLERRREHLTRVDPQAGEQLRVRAGDPAGGAHQAVAVRVLADRDEDLPDRLLDAGQIDRVLNRPARQAAVDQAGGQEVQAGSIVGLRR</sequence>
<evidence type="ECO:0000313" key="2">
    <source>
        <dbReference type="EMBL" id="GAA1753912.1"/>
    </source>
</evidence>
<feature type="region of interest" description="Disordered" evidence="1">
    <location>
        <begin position="1"/>
        <end position="20"/>
    </location>
</feature>
<comment type="caution">
    <text evidence="2">The sequence shown here is derived from an EMBL/GenBank/DDBJ whole genome shotgun (WGS) entry which is preliminary data.</text>
</comment>
<evidence type="ECO:0000256" key="1">
    <source>
        <dbReference type="SAM" id="MobiDB-lite"/>
    </source>
</evidence>
<feature type="compositionally biased region" description="Basic and acidic residues" evidence="1">
    <location>
        <begin position="1"/>
        <end position="13"/>
    </location>
</feature>
<reference evidence="3" key="1">
    <citation type="journal article" date="2019" name="Int. J. Syst. Evol. Microbiol.">
        <title>The Global Catalogue of Microorganisms (GCM) 10K type strain sequencing project: providing services to taxonomists for standard genome sequencing and annotation.</title>
        <authorList>
            <consortium name="The Broad Institute Genomics Platform"/>
            <consortium name="The Broad Institute Genome Sequencing Center for Infectious Disease"/>
            <person name="Wu L."/>
            <person name="Ma J."/>
        </authorList>
    </citation>
    <scope>NUCLEOTIDE SEQUENCE [LARGE SCALE GENOMIC DNA]</scope>
    <source>
        <strain evidence="3">JCM 13249</strain>
    </source>
</reference>
<organism evidence="2 3">
    <name type="scientific">Luedemannella helvata</name>
    <dbReference type="NCBI Taxonomy" id="349315"/>
    <lineage>
        <taxon>Bacteria</taxon>
        <taxon>Bacillati</taxon>
        <taxon>Actinomycetota</taxon>
        <taxon>Actinomycetes</taxon>
        <taxon>Micromonosporales</taxon>
        <taxon>Micromonosporaceae</taxon>
        <taxon>Luedemannella</taxon>
    </lineage>
</organism>
<accession>A0ABP4WJY4</accession>
<dbReference type="Proteomes" id="UP001500655">
    <property type="component" value="Unassembled WGS sequence"/>
</dbReference>
<keyword evidence="3" id="KW-1185">Reference proteome</keyword>
<proteinExistence type="predicted"/>
<protein>
    <submittedName>
        <fullName evidence="2">Uncharacterized protein</fullName>
    </submittedName>
</protein>